<keyword evidence="3 6" id="KW-0812">Transmembrane</keyword>
<keyword evidence="5 6" id="KW-0472">Membrane</keyword>
<comment type="caution">
    <text evidence="8">The sequence shown here is derived from an EMBL/GenBank/DDBJ whole genome shotgun (WGS) entry which is preliminary data.</text>
</comment>
<sequence length="171" mass="18275">MTGVQRVLEAGLLISGALAIFIFLSLVSFNPADPSWSQTGYEGSIHNAGGAVGAWVADVLLFAFGFVAYLIPFSFVGVGYLLFRKTYQLLEMDYLAVSLRMIGAMLALIGASALSSINFDDIYYFSAGGVIGDVIAASLLPYLNFVGTTLLLLTFFFTGVTLVTGISWLQV</sequence>
<dbReference type="InterPro" id="IPR025199">
    <property type="entry name" value="FtsK_4TM"/>
</dbReference>
<dbReference type="Proteomes" id="UP000621390">
    <property type="component" value="Unassembled WGS sequence"/>
</dbReference>
<reference evidence="8" key="1">
    <citation type="submission" date="2020-09" db="EMBL/GenBank/DDBJ databases">
        <title>Draft Genomes of Bacterial Isolates from North Pond Shallow Sediments.</title>
        <authorList>
            <person name="Kiel Reese B."/>
            <person name="Mullis M."/>
            <person name="Weisend R.E."/>
        </authorList>
    </citation>
    <scope>NUCLEOTIDE SEQUENCE</scope>
    <source>
        <strain evidence="8">KJE-2</strain>
    </source>
</reference>
<dbReference type="PANTHER" id="PTHR22683">
    <property type="entry name" value="SPORULATION PROTEIN RELATED"/>
    <property type="match status" value="1"/>
</dbReference>
<protein>
    <submittedName>
        <fullName evidence="8">DNA translocase FtsK 4TM domain-containing protein</fullName>
    </submittedName>
</protein>
<evidence type="ECO:0000313" key="9">
    <source>
        <dbReference type="Proteomes" id="UP000621390"/>
    </source>
</evidence>
<gene>
    <name evidence="8" type="ORF">JHC11_00030</name>
</gene>
<proteinExistence type="predicted"/>
<dbReference type="AlphaFoldDB" id="A0A8I1KFA1"/>
<evidence type="ECO:0000256" key="4">
    <source>
        <dbReference type="ARBA" id="ARBA00022989"/>
    </source>
</evidence>
<evidence type="ECO:0000256" key="5">
    <source>
        <dbReference type="ARBA" id="ARBA00023136"/>
    </source>
</evidence>
<dbReference type="Pfam" id="PF13491">
    <property type="entry name" value="FtsK_4TM"/>
    <property type="match status" value="1"/>
</dbReference>
<feature type="transmembrane region" description="Helical" evidence="6">
    <location>
        <begin position="95"/>
        <end position="117"/>
    </location>
</feature>
<feature type="non-terminal residue" evidence="8">
    <location>
        <position position="171"/>
    </location>
</feature>
<dbReference type="PANTHER" id="PTHR22683:SF41">
    <property type="entry name" value="DNA TRANSLOCASE FTSK"/>
    <property type="match status" value="1"/>
</dbReference>
<feature type="transmembrane region" description="Helical" evidence="6">
    <location>
        <begin position="7"/>
        <end position="29"/>
    </location>
</feature>
<organism evidence="8 9">
    <name type="scientific">Idiomarina abyssalis</name>
    <dbReference type="NCBI Taxonomy" id="86102"/>
    <lineage>
        <taxon>Bacteria</taxon>
        <taxon>Pseudomonadati</taxon>
        <taxon>Pseudomonadota</taxon>
        <taxon>Gammaproteobacteria</taxon>
        <taxon>Alteromonadales</taxon>
        <taxon>Idiomarinaceae</taxon>
        <taxon>Idiomarina</taxon>
    </lineage>
</organism>
<comment type="subcellular location">
    <subcellularLocation>
        <location evidence="1">Cell membrane</location>
        <topology evidence="1">Multi-pass membrane protein</topology>
    </subcellularLocation>
</comment>
<accession>A0A8I1KFA1</accession>
<dbReference type="EMBL" id="JAEMOP010000002">
    <property type="protein sequence ID" value="MBJ7314388.1"/>
    <property type="molecule type" value="Genomic_DNA"/>
</dbReference>
<dbReference type="InterPro" id="IPR050206">
    <property type="entry name" value="FtsK/SpoIIIE/SftA"/>
</dbReference>
<evidence type="ECO:0000256" key="1">
    <source>
        <dbReference type="ARBA" id="ARBA00004651"/>
    </source>
</evidence>
<evidence type="ECO:0000256" key="3">
    <source>
        <dbReference type="ARBA" id="ARBA00022692"/>
    </source>
</evidence>
<evidence type="ECO:0000256" key="6">
    <source>
        <dbReference type="SAM" id="Phobius"/>
    </source>
</evidence>
<evidence type="ECO:0000256" key="2">
    <source>
        <dbReference type="ARBA" id="ARBA00022475"/>
    </source>
</evidence>
<keyword evidence="2" id="KW-1003">Cell membrane</keyword>
<evidence type="ECO:0000313" key="8">
    <source>
        <dbReference type="EMBL" id="MBJ7314388.1"/>
    </source>
</evidence>
<keyword evidence="4 6" id="KW-1133">Transmembrane helix</keyword>
<feature type="transmembrane region" description="Helical" evidence="6">
    <location>
        <begin position="123"/>
        <end position="143"/>
    </location>
</feature>
<feature type="transmembrane region" description="Helical" evidence="6">
    <location>
        <begin position="59"/>
        <end position="83"/>
    </location>
</feature>
<dbReference type="GO" id="GO:0005886">
    <property type="term" value="C:plasma membrane"/>
    <property type="evidence" value="ECO:0007669"/>
    <property type="project" value="UniProtKB-SubCell"/>
</dbReference>
<dbReference type="RefSeq" id="WP_199496371.1">
    <property type="nucleotide sequence ID" value="NZ_JAEMOP010000002.1"/>
</dbReference>
<feature type="domain" description="DNA translocase FtsK 4TM region" evidence="7">
    <location>
        <begin position="6"/>
        <end position="171"/>
    </location>
</feature>
<name>A0A8I1KFA1_9GAMM</name>
<evidence type="ECO:0000259" key="7">
    <source>
        <dbReference type="Pfam" id="PF13491"/>
    </source>
</evidence>
<feature type="transmembrane region" description="Helical" evidence="6">
    <location>
        <begin position="150"/>
        <end position="169"/>
    </location>
</feature>